<organism evidence="1 2">
    <name type="scientific">Lojkania enalia</name>
    <dbReference type="NCBI Taxonomy" id="147567"/>
    <lineage>
        <taxon>Eukaryota</taxon>
        <taxon>Fungi</taxon>
        <taxon>Dikarya</taxon>
        <taxon>Ascomycota</taxon>
        <taxon>Pezizomycotina</taxon>
        <taxon>Dothideomycetes</taxon>
        <taxon>Pleosporomycetidae</taxon>
        <taxon>Pleosporales</taxon>
        <taxon>Pleosporales incertae sedis</taxon>
        <taxon>Lojkania</taxon>
    </lineage>
</organism>
<dbReference type="SUPFAM" id="SSF52540">
    <property type="entry name" value="P-loop containing nucleoside triphosphate hydrolases"/>
    <property type="match status" value="1"/>
</dbReference>
<evidence type="ECO:0000313" key="2">
    <source>
        <dbReference type="Proteomes" id="UP000800093"/>
    </source>
</evidence>
<dbReference type="InterPro" id="IPR053226">
    <property type="entry name" value="Pyrrolopyrazine_biosynth_F"/>
</dbReference>
<dbReference type="PANTHER" id="PTHR48419:SF1">
    <property type="entry name" value="SULFOTRANSFERASE DOMAIN-CONTAINING PROTEIN"/>
    <property type="match status" value="1"/>
</dbReference>
<sequence>MGDFSPEPFYNLLFSQPRTCSHLLTRILNLPAQANIHEHAGDGYFFMDAFAARFAKRRPGKIPMSWPENQAPEYHLIVQKCVKSMEDWVKEVSETGKGCLVKQHVSWIIDPVSEINFVQGLGINGLEAYNFDGKVDKVVVEGERSDGNQTVLPDALLKEFRPTFIIRHPALAFPSLVRASRDGLGLPDGQNWELNYHWSRRLCQWYASNLSPQQKKTRAEGVEFPIILDSDDIEHPALIEKYAQAVGLDNSLLRWKWNAATPEEVEKNPAIVRRMKDTLIKSQGIVKGKSSKGLDMQEEKGKWMEEFGQDVGGKLCALVDKAMEDYEWLRERKMKA</sequence>
<dbReference type="Proteomes" id="UP000800093">
    <property type="component" value="Unassembled WGS sequence"/>
</dbReference>
<dbReference type="InterPro" id="IPR027417">
    <property type="entry name" value="P-loop_NTPase"/>
</dbReference>
<comment type="caution">
    <text evidence="1">The sequence shown here is derived from an EMBL/GenBank/DDBJ whole genome shotgun (WGS) entry which is preliminary data.</text>
</comment>
<dbReference type="OrthoDB" id="3650366at2759"/>
<gene>
    <name evidence="1" type="ORF">CC78DRAFT_538111</name>
</gene>
<name>A0A9P4JZQ7_9PLEO</name>
<evidence type="ECO:0000313" key="1">
    <source>
        <dbReference type="EMBL" id="KAF2258018.1"/>
    </source>
</evidence>
<dbReference type="AlphaFoldDB" id="A0A9P4JZQ7"/>
<keyword evidence="2" id="KW-1185">Reference proteome</keyword>
<protein>
    <submittedName>
        <fullName evidence="1">Uncharacterized protein</fullName>
    </submittedName>
</protein>
<accession>A0A9P4JZQ7</accession>
<reference evidence="2" key="1">
    <citation type="journal article" date="2020" name="Stud. Mycol.">
        <title>101 Dothideomycetes genomes: A test case for predicting lifestyles and emergence of pathogens.</title>
        <authorList>
            <person name="Haridas S."/>
            <person name="Albert R."/>
            <person name="Binder M."/>
            <person name="Bloem J."/>
            <person name="LaButti K."/>
            <person name="Salamov A."/>
            <person name="Andreopoulos B."/>
            <person name="Baker S."/>
            <person name="Barry K."/>
            <person name="Bills G."/>
            <person name="Bluhm B."/>
            <person name="Cannon C."/>
            <person name="Castanera R."/>
            <person name="Culley D."/>
            <person name="Daum C."/>
            <person name="Ezra D."/>
            <person name="Gonzalez J."/>
            <person name="Henrissat B."/>
            <person name="Kuo A."/>
            <person name="Liang C."/>
            <person name="Lipzen A."/>
            <person name="Lutzoni F."/>
            <person name="Magnuson J."/>
            <person name="Mondo S."/>
            <person name="Nolan M."/>
            <person name="Ohm R."/>
            <person name="Pangilinan J."/>
            <person name="Park H.-J."/>
            <person name="Ramirez L."/>
            <person name="Alfaro M."/>
            <person name="Sun H."/>
            <person name="Tritt A."/>
            <person name="Yoshinaga Y."/>
            <person name="Zwiers L.-H."/>
            <person name="Turgeon B."/>
            <person name="Goodwin S."/>
            <person name="Spatafora J."/>
            <person name="Crous P."/>
            <person name="Grigoriev I."/>
        </authorList>
    </citation>
    <scope>NUCLEOTIDE SEQUENCE [LARGE SCALE GENOMIC DNA]</scope>
    <source>
        <strain evidence="2">CBS 304.66</strain>
    </source>
</reference>
<dbReference type="EMBL" id="ML986796">
    <property type="protein sequence ID" value="KAF2258018.1"/>
    <property type="molecule type" value="Genomic_DNA"/>
</dbReference>
<dbReference type="PANTHER" id="PTHR48419">
    <property type="entry name" value="SULFOTRANSFERASE DOMAIN-CONTAINING PROTEIN"/>
    <property type="match status" value="1"/>
</dbReference>
<proteinExistence type="predicted"/>